<dbReference type="Proteomes" id="UP000631114">
    <property type="component" value="Unassembled WGS sequence"/>
</dbReference>
<evidence type="ECO:0000313" key="1">
    <source>
        <dbReference type="EMBL" id="KAF9592577.1"/>
    </source>
</evidence>
<gene>
    <name evidence="1" type="ORF">IFM89_016028</name>
</gene>
<dbReference type="EMBL" id="JADFTS010000008">
    <property type="protein sequence ID" value="KAF9592577.1"/>
    <property type="molecule type" value="Genomic_DNA"/>
</dbReference>
<accession>A0A835H6B8</accession>
<reference evidence="1 2" key="1">
    <citation type="submission" date="2020-10" db="EMBL/GenBank/DDBJ databases">
        <title>The Coptis chinensis genome and diversification of protoberbering-type alkaloids.</title>
        <authorList>
            <person name="Wang B."/>
            <person name="Shu S."/>
            <person name="Song C."/>
            <person name="Liu Y."/>
        </authorList>
    </citation>
    <scope>NUCLEOTIDE SEQUENCE [LARGE SCALE GENOMIC DNA]</scope>
    <source>
        <strain evidence="1">HL-2020</strain>
        <tissue evidence="1">Leaf</tissue>
    </source>
</reference>
<proteinExistence type="predicted"/>
<comment type="caution">
    <text evidence="1">The sequence shown here is derived from an EMBL/GenBank/DDBJ whole genome shotgun (WGS) entry which is preliminary data.</text>
</comment>
<keyword evidence="2" id="KW-1185">Reference proteome</keyword>
<organism evidence="1 2">
    <name type="scientific">Coptis chinensis</name>
    <dbReference type="NCBI Taxonomy" id="261450"/>
    <lineage>
        <taxon>Eukaryota</taxon>
        <taxon>Viridiplantae</taxon>
        <taxon>Streptophyta</taxon>
        <taxon>Embryophyta</taxon>
        <taxon>Tracheophyta</taxon>
        <taxon>Spermatophyta</taxon>
        <taxon>Magnoliopsida</taxon>
        <taxon>Ranunculales</taxon>
        <taxon>Ranunculaceae</taxon>
        <taxon>Coptidoideae</taxon>
        <taxon>Coptis</taxon>
    </lineage>
</organism>
<evidence type="ECO:0000313" key="2">
    <source>
        <dbReference type="Proteomes" id="UP000631114"/>
    </source>
</evidence>
<dbReference type="AlphaFoldDB" id="A0A835H6B8"/>
<name>A0A835H6B8_9MAGN</name>
<sequence length="144" mass="16379">MDIAFYSEFKPVGIGYVMQDDNGIFLANSTREHVEEMLREGESRGLKSPSNEPWKALVSDHGFIDVHLRHTEENKNNAILMLGRYYDQPLDEELWDDFDSERIGYVLKSEGSDTAPIGKKILCRGFGLVLVTILLLRTVKSSEL</sequence>
<protein>
    <submittedName>
        <fullName evidence="1">Uncharacterized protein</fullName>
    </submittedName>
</protein>